<dbReference type="GO" id="GO:0043161">
    <property type="term" value="P:proteasome-mediated ubiquitin-dependent protein catabolic process"/>
    <property type="evidence" value="ECO:0007669"/>
    <property type="project" value="TreeGrafter"/>
</dbReference>
<dbReference type="PANTHER" id="PTHR10621:SF0">
    <property type="entry name" value="UV EXCISION REPAIR PROTEIN RAD23"/>
    <property type="match status" value="1"/>
</dbReference>
<evidence type="ECO:0000256" key="1">
    <source>
        <dbReference type="SAM" id="MobiDB-lite"/>
    </source>
</evidence>
<dbReference type="SMART" id="SM00213">
    <property type="entry name" value="UBQ"/>
    <property type="match status" value="2"/>
</dbReference>
<sequence length="188" mass="21222">MSHNNKDPKAKPVNKPQPKAQSTPEFKITVQQPSGEKTVLTVKGTDSVRDLKDNIGNFTGIPVFRMNVALKGQTLLDEKTLNDYKIKDKELLNLLIDWKNAGPQKGDKLPFRSSLTVNIKTSTGKELELDLSNEYTIADSKLQLLFQTEIPVEQQIFQFKGQVLDDNKTLFDYDIRIGDDIFVKVIDA</sequence>
<dbReference type="SUPFAM" id="SSF54236">
    <property type="entry name" value="Ubiquitin-like"/>
    <property type="match status" value="2"/>
</dbReference>
<reference evidence="3 4" key="1">
    <citation type="submission" date="2019-03" db="EMBL/GenBank/DDBJ databases">
        <title>Single cell metagenomics reveals metabolic interactions within the superorganism composed of flagellate Streblomastix strix and complex community of Bacteroidetes bacteria on its surface.</title>
        <authorList>
            <person name="Treitli S.C."/>
            <person name="Kolisko M."/>
            <person name="Husnik F."/>
            <person name="Keeling P."/>
            <person name="Hampl V."/>
        </authorList>
    </citation>
    <scope>NUCLEOTIDE SEQUENCE [LARGE SCALE GENOMIC DNA]</scope>
    <source>
        <strain evidence="3">ST1C</strain>
    </source>
</reference>
<dbReference type="GO" id="GO:0043130">
    <property type="term" value="F:ubiquitin binding"/>
    <property type="evidence" value="ECO:0007669"/>
    <property type="project" value="TreeGrafter"/>
</dbReference>
<dbReference type="PROSITE" id="PS50053">
    <property type="entry name" value="UBIQUITIN_2"/>
    <property type="match status" value="2"/>
</dbReference>
<feature type="compositionally biased region" description="Basic and acidic residues" evidence="1">
    <location>
        <begin position="1"/>
        <end position="10"/>
    </location>
</feature>
<comment type="caution">
    <text evidence="3">The sequence shown here is derived from an EMBL/GenBank/DDBJ whole genome shotgun (WGS) entry which is preliminary data.</text>
</comment>
<dbReference type="Pfam" id="PF00240">
    <property type="entry name" value="ubiquitin"/>
    <property type="match status" value="2"/>
</dbReference>
<accession>A0A5J4VLA1</accession>
<feature type="domain" description="Ubiquitin-like" evidence="2">
    <location>
        <begin position="115"/>
        <end position="183"/>
    </location>
</feature>
<dbReference type="PANTHER" id="PTHR10621">
    <property type="entry name" value="UV EXCISION REPAIR PROTEIN RAD23"/>
    <property type="match status" value="1"/>
</dbReference>
<dbReference type="AlphaFoldDB" id="A0A5J4VLA1"/>
<evidence type="ECO:0000313" key="3">
    <source>
        <dbReference type="EMBL" id="KAA6383361.1"/>
    </source>
</evidence>
<proteinExistence type="predicted"/>
<dbReference type="EMBL" id="SNRW01006285">
    <property type="protein sequence ID" value="KAA6383361.1"/>
    <property type="molecule type" value="Genomic_DNA"/>
</dbReference>
<dbReference type="Gene3D" id="3.10.20.90">
    <property type="entry name" value="Phosphatidylinositol 3-kinase Catalytic Subunit, Chain A, domain 1"/>
    <property type="match status" value="2"/>
</dbReference>
<dbReference type="InterPro" id="IPR000626">
    <property type="entry name" value="Ubiquitin-like_dom"/>
</dbReference>
<dbReference type="Proteomes" id="UP000324800">
    <property type="component" value="Unassembled WGS sequence"/>
</dbReference>
<evidence type="ECO:0000313" key="4">
    <source>
        <dbReference type="Proteomes" id="UP000324800"/>
    </source>
</evidence>
<dbReference type="GO" id="GO:0070628">
    <property type="term" value="F:proteasome binding"/>
    <property type="evidence" value="ECO:0007669"/>
    <property type="project" value="TreeGrafter"/>
</dbReference>
<protein>
    <recommendedName>
        <fullName evidence="2">Ubiquitin-like domain-containing protein</fullName>
    </recommendedName>
</protein>
<organism evidence="3 4">
    <name type="scientific">Streblomastix strix</name>
    <dbReference type="NCBI Taxonomy" id="222440"/>
    <lineage>
        <taxon>Eukaryota</taxon>
        <taxon>Metamonada</taxon>
        <taxon>Preaxostyla</taxon>
        <taxon>Oxymonadida</taxon>
        <taxon>Streblomastigidae</taxon>
        <taxon>Streblomastix</taxon>
    </lineage>
</organism>
<dbReference type="GO" id="GO:0005829">
    <property type="term" value="C:cytosol"/>
    <property type="evidence" value="ECO:0007669"/>
    <property type="project" value="TreeGrafter"/>
</dbReference>
<evidence type="ECO:0000259" key="2">
    <source>
        <dbReference type="PROSITE" id="PS50053"/>
    </source>
</evidence>
<feature type="compositionally biased region" description="Polar residues" evidence="1">
    <location>
        <begin position="19"/>
        <end position="32"/>
    </location>
</feature>
<feature type="domain" description="Ubiquitin-like" evidence="2">
    <location>
        <begin position="26"/>
        <end position="101"/>
    </location>
</feature>
<dbReference type="OrthoDB" id="428577at2759"/>
<name>A0A5J4VLA1_9EUKA</name>
<feature type="region of interest" description="Disordered" evidence="1">
    <location>
        <begin position="1"/>
        <end position="32"/>
    </location>
</feature>
<dbReference type="InterPro" id="IPR029071">
    <property type="entry name" value="Ubiquitin-like_domsf"/>
</dbReference>
<dbReference type="CDD" id="cd17039">
    <property type="entry name" value="Ubl_ubiquitin_like"/>
    <property type="match status" value="2"/>
</dbReference>
<dbReference type="GO" id="GO:0031593">
    <property type="term" value="F:polyubiquitin modification-dependent protein binding"/>
    <property type="evidence" value="ECO:0007669"/>
    <property type="project" value="TreeGrafter"/>
</dbReference>
<dbReference type="GO" id="GO:0005654">
    <property type="term" value="C:nucleoplasm"/>
    <property type="evidence" value="ECO:0007669"/>
    <property type="project" value="TreeGrafter"/>
</dbReference>
<gene>
    <name evidence="3" type="ORF">EZS28_021108</name>
</gene>